<dbReference type="InterPro" id="IPR009688">
    <property type="entry name" value="FAM210A/B-like_dom"/>
</dbReference>
<dbReference type="AlphaFoldDB" id="A0A1R4AAR2"/>
<organism evidence="3 4">
    <name type="scientific">Babesia microti (strain RI)</name>
    <dbReference type="NCBI Taxonomy" id="1133968"/>
    <lineage>
        <taxon>Eukaryota</taxon>
        <taxon>Sar</taxon>
        <taxon>Alveolata</taxon>
        <taxon>Apicomplexa</taxon>
        <taxon>Aconoidasida</taxon>
        <taxon>Piroplasmida</taxon>
        <taxon>Babesiidae</taxon>
        <taxon>Babesia</taxon>
    </lineage>
</organism>
<sequence>MEGLINFTKILHRRNCVLTPVFTQYLDRSQFNTIYSRVYNKYMLHPRGDVSFSSRATKNSQKISDTKKNDIKNGNKSSFQSNYKNQIKGDVKSELQDVKCDASTRRTMEMEKFKVKVSEKSQKFKLFALLTFKKYGKLGAITYFGVYLTTLAGFTIASYNGFLSSEDIKKGLKLLHMEHIKCPDLDGKFGRFLVAYVACKMAEPIRLVATIIIVTLVSRIMSIRAIKGTLAK</sequence>
<protein>
    <recommendedName>
        <fullName evidence="2">DUF1279 domain-containing protein</fullName>
    </recommendedName>
</protein>
<keyword evidence="1" id="KW-0472">Membrane</keyword>
<feature type="transmembrane region" description="Helical" evidence="1">
    <location>
        <begin position="193"/>
        <end position="217"/>
    </location>
</feature>
<feature type="domain" description="DUF1279" evidence="2">
    <location>
        <begin position="131"/>
        <end position="215"/>
    </location>
</feature>
<dbReference type="PANTHER" id="PTHR21377">
    <property type="entry name" value="PROTEIN FAM210B, MITOCHONDRIAL"/>
    <property type="match status" value="1"/>
</dbReference>
<dbReference type="VEuPathDB" id="PiroplasmaDB:BMR1_02g03126"/>
<keyword evidence="1" id="KW-1133">Transmembrane helix</keyword>
<gene>
    <name evidence="3" type="ORF">BMR1_02g03126</name>
</gene>
<dbReference type="EMBL" id="FO082872">
    <property type="protein sequence ID" value="SJK86080.1"/>
    <property type="molecule type" value="Genomic_DNA"/>
</dbReference>
<feature type="transmembrane region" description="Helical" evidence="1">
    <location>
        <begin position="140"/>
        <end position="162"/>
    </location>
</feature>
<evidence type="ECO:0000313" key="4">
    <source>
        <dbReference type="Proteomes" id="UP000002899"/>
    </source>
</evidence>
<dbReference type="PANTHER" id="PTHR21377:SF0">
    <property type="entry name" value="PROTEIN FAM210B, MITOCHONDRIAL"/>
    <property type="match status" value="1"/>
</dbReference>
<proteinExistence type="predicted"/>
<dbReference type="RefSeq" id="XP_021338276.1">
    <property type="nucleotide sequence ID" value="XM_021481658.1"/>
</dbReference>
<reference evidence="3 4" key="1">
    <citation type="journal article" date="2012" name="Nucleic Acids Res.">
        <title>Sequencing of the smallest Apicomplexan genome from the human pathogen Babesia microti.</title>
        <authorList>
            <person name="Cornillot E."/>
            <person name="Hadj-Kaddour K."/>
            <person name="Dassouli A."/>
            <person name="Noel B."/>
            <person name="Ranwez V."/>
            <person name="Vacherie B."/>
            <person name="Augagneur Y."/>
            <person name="Bres V."/>
            <person name="Duclos A."/>
            <person name="Randazzo S."/>
            <person name="Carcy B."/>
            <person name="Debierre-Grockiego F."/>
            <person name="Delbecq S."/>
            <person name="Moubri-Menage K."/>
            <person name="Shams-Eldin H."/>
            <person name="Usmani-Brown S."/>
            <person name="Bringaud F."/>
            <person name="Wincker P."/>
            <person name="Vivares C.P."/>
            <person name="Schwarz R.T."/>
            <person name="Schetters T.P."/>
            <person name="Krause P.J."/>
            <person name="Gorenflot A."/>
            <person name="Berry V."/>
            <person name="Barbe V."/>
            <person name="Ben Mamoun C."/>
        </authorList>
    </citation>
    <scope>NUCLEOTIDE SEQUENCE [LARGE SCALE GENOMIC DNA]</scope>
    <source>
        <strain evidence="3 4">RI</strain>
    </source>
</reference>
<dbReference type="Pfam" id="PF06916">
    <property type="entry name" value="FAM210A-B_dom"/>
    <property type="match status" value="1"/>
</dbReference>
<name>A0A1R4AAR2_BABMR</name>
<evidence type="ECO:0000313" key="3">
    <source>
        <dbReference type="EMBL" id="SJK86080.1"/>
    </source>
</evidence>
<keyword evidence="1" id="KW-0812">Transmembrane</keyword>
<reference evidence="3 4" key="2">
    <citation type="journal article" date="2013" name="PLoS ONE">
        <title>Whole genome mapping and re-organization of the nuclear and mitochondrial genomes of Babesia microti isolates.</title>
        <authorList>
            <person name="Cornillot E."/>
            <person name="Dassouli A."/>
            <person name="Garg A."/>
            <person name="Pachikara N."/>
            <person name="Randazzo S."/>
            <person name="Depoix D."/>
            <person name="Carcy B."/>
            <person name="Delbecq S."/>
            <person name="Frutos R."/>
            <person name="Silva J.C."/>
            <person name="Sutton R."/>
            <person name="Krause P.J."/>
            <person name="Mamoun C.B."/>
        </authorList>
    </citation>
    <scope>NUCLEOTIDE SEQUENCE [LARGE SCALE GENOMIC DNA]</scope>
    <source>
        <strain evidence="3 4">RI</strain>
    </source>
</reference>
<dbReference type="Proteomes" id="UP000002899">
    <property type="component" value="Chromosome II"/>
</dbReference>
<dbReference type="GO" id="GO:0005739">
    <property type="term" value="C:mitochondrion"/>
    <property type="evidence" value="ECO:0007669"/>
    <property type="project" value="TreeGrafter"/>
</dbReference>
<keyword evidence="4" id="KW-1185">Reference proteome</keyword>
<evidence type="ECO:0000256" key="1">
    <source>
        <dbReference type="SAM" id="Phobius"/>
    </source>
</evidence>
<dbReference type="InterPro" id="IPR045866">
    <property type="entry name" value="FAM210A/B-like"/>
</dbReference>
<reference evidence="3 4" key="3">
    <citation type="journal article" date="2016" name="Sci. Rep.">
        <title>Genome-wide diversity and gene expression profiling of Babesia microti isolates identify polymorphic genes that mediate host-pathogen interactions.</title>
        <authorList>
            <person name="Silva J.C."/>
            <person name="Cornillot E."/>
            <person name="McCracken C."/>
            <person name="Usmani-Brown S."/>
            <person name="Dwivedi A."/>
            <person name="Ifeonu O.O."/>
            <person name="Crabtree J."/>
            <person name="Gotia H.T."/>
            <person name="Virji A.Z."/>
            <person name="Reynes C."/>
            <person name="Colinge J."/>
            <person name="Kumar V."/>
            <person name="Lawres L."/>
            <person name="Pazzi J.E."/>
            <person name="Pablo J.V."/>
            <person name="Hung C."/>
            <person name="Brancato J."/>
            <person name="Kumari P."/>
            <person name="Orvis J."/>
            <person name="Tretina K."/>
            <person name="Chibucos M."/>
            <person name="Ott S."/>
            <person name="Sadzewicz L."/>
            <person name="Sengamalay N."/>
            <person name="Shetty A.C."/>
            <person name="Su Q."/>
            <person name="Tallon L."/>
            <person name="Fraser C.M."/>
            <person name="Frutos R."/>
            <person name="Molina D.M."/>
            <person name="Krause P.J."/>
            <person name="Ben Mamoun C."/>
        </authorList>
    </citation>
    <scope>NUCLEOTIDE SEQUENCE [LARGE SCALE GENOMIC DNA]</scope>
    <source>
        <strain evidence="3 4">RI</strain>
    </source>
</reference>
<accession>A0A1R4AAR2</accession>
<evidence type="ECO:0000259" key="2">
    <source>
        <dbReference type="Pfam" id="PF06916"/>
    </source>
</evidence>
<dbReference type="GeneID" id="33043663"/>
<dbReference type="KEGG" id="bmic:BMR1_02g03126"/>
<dbReference type="OrthoDB" id="426386at2759"/>